<accession>A0ABX5KPT8</accession>
<dbReference type="EMBL" id="QEOB01000009">
    <property type="protein sequence ID" value="PVX82425.1"/>
    <property type="molecule type" value="Genomic_DNA"/>
</dbReference>
<dbReference type="InterPro" id="IPR011701">
    <property type="entry name" value="MFS"/>
</dbReference>
<evidence type="ECO:0000256" key="1">
    <source>
        <dbReference type="ARBA" id="ARBA00004651"/>
    </source>
</evidence>
<evidence type="ECO:0000313" key="10">
    <source>
        <dbReference type="EMBL" id="PVX82425.1"/>
    </source>
</evidence>
<comment type="subcellular location">
    <subcellularLocation>
        <location evidence="1">Cell membrane</location>
        <topology evidence="1">Multi-pass membrane protein</topology>
    </subcellularLocation>
</comment>
<feature type="transmembrane region" description="Helical" evidence="8">
    <location>
        <begin position="399"/>
        <end position="420"/>
    </location>
</feature>
<feature type="transmembrane region" description="Helical" evidence="8">
    <location>
        <begin position="122"/>
        <end position="147"/>
    </location>
</feature>
<evidence type="ECO:0000313" key="11">
    <source>
        <dbReference type="Proteomes" id="UP000245712"/>
    </source>
</evidence>
<feature type="transmembrane region" description="Helical" evidence="8">
    <location>
        <begin position="242"/>
        <end position="264"/>
    </location>
</feature>
<evidence type="ECO:0000256" key="8">
    <source>
        <dbReference type="SAM" id="Phobius"/>
    </source>
</evidence>
<dbReference type="Proteomes" id="UP000245712">
    <property type="component" value="Unassembled WGS sequence"/>
</dbReference>
<keyword evidence="3" id="KW-1003">Cell membrane</keyword>
<dbReference type="Gene3D" id="1.20.1250.20">
    <property type="entry name" value="MFS general substrate transporter like domains"/>
    <property type="match status" value="2"/>
</dbReference>
<comment type="caution">
    <text evidence="10">The sequence shown here is derived from an EMBL/GenBank/DDBJ whole genome shotgun (WGS) entry which is preliminary data.</text>
</comment>
<dbReference type="PROSITE" id="PS50850">
    <property type="entry name" value="MFS"/>
    <property type="match status" value="1"/>
</dbReference>
<dbReference type="InterPro" id="IPR036259">
    <property type="entry name" value="MFS_trans_sf"/>
</dbReference>
<proteinExistence type="predicted"/>
<keyword evidence="6 8" id="KW-1133">Transmembrane helix</keyword>
<reference evidence="10 11" key="1">
    <citation type="submission" date="2018-05" db="EMBL/GenBank/DDBJ databases">
        <title>Genomic Encyclopedia of Type Strains, Phase IV (KMG-V): Genome sequencing to study the core and pangenomes of soil and plant-associated prokaryotes.</title>
        <authorList>
            <person name="Whitman W."/>
        </authorList>
    </citation>
    <scope>NUCLEOTIDE SEQUENCE [LARGE SCALE GENOMIC DNA]</scope>
    <source>
        <strain evidence="10 11">SCZa-39</strain>
    </source>
</reference>
<keyword evidence="7 8" id="KW-0472">Membrane</keyword>
<feature type="transmembrane region" description="Helical" evidence="8">
    <location>
        <begin position="53"/>
        <end position="71"/>
    </location>
</feature>
<keyword evidence="5" id="KW-0769">Symport</keyword>
<feature type="transmembrane region" description="Helical" evidence="8">
    <location>
        <begin position="154"/>
        <end position="179"/>
    </location>
</feature>
<evidence type="ECO:0000256" key="4">
    <source>
        <dbReference type="ARBA" id="ARBA00022692"/>
    </source>
</evidence>
<keyword evidence="2" id="KW-0813">Transport</keyword>
<feature type="transmembrane region" description="Helical" evidence="8">
    <location>
        <begin position="312"/>
        <end position="333"/>
    </location>
</feature>
<feature type="transmembrane region" description="Helical" evidence="8">
    <location>
        <begin position="276"/>
        <end position="300"/>
    </location>
</feature>
<dbReference type="InterPro" id="IPR020846">
    <property type="entry name" value="MFS_dom"/>
</dbReference>
<evidence type="ECO:0000256" key="6">
    <source>
        <dbReference type="ARBA" id="ARBA00022989"/>
    </source>
</evidence>
<keyword evidence="11" id="KW-1185">Reference proteome</keyword>
<dbReference type="InterPro" id="IPR051084">
    <property type="entry name" value="H+-coupled_symporters"/>
</dbReference>
<dbReference type="SUPFAM" id="SSF103473">
    <property type="entry name" value="MFS general substrate transporter"/>
    <property type="match status" value="1"/>
</dbReference>
<evidence type="ECO:0000256" key="7">
    <source>
        <dbReference type="ARBA" id="ARBA00023136"/>
    </source>
</evidence>
<sequence length="432" mass="46311">MLSTSTAPQQATFSMRKWKTVLLASLGSSLEMYDFIVYGVFAKQIASQFFPSFDPVVALISSFGVFAVGYVSRPLGAIVLSSFGDRHGRKYVFLVSVLAMSASTIGIGLLPGYATIGVVAPLLLILLRLMQGFFLAGELPCAITYVVEEVPQKAGFVSGLVLFFLNSGIFIATMTNFVIQSSLSAADVHSYGWRIAFCLGGLLGLVSYFLRRSLEETQEFARMRTHVSRKPFRDLIAHHGKAVLIGVGISSVVNASNIMLFVFFPNFATNTLHHDARLVSACQNVGVACLSISILFSGWLCDHLPRRIVHRIGTLLMIGGSYPLYLALVAGTIDLLTAVIAMGLVGGLVAGAYACILADLFPTEVRFSGIALSLNLSTVIFTGLTPVAITFLIKATKHAAMPGVYIALVALLALCAGLLLKHFGGRLRKAEA</sequence>
<evidence type="ECO:0000256" key="3">
    <source>
        <dbReference type="ARBA" id="ARBA00022475"/>
    </source>
</evidence>
<keyword evidence="4 8" id="KW-0812">Transmembrane</keyword>
<feature type="transmembrane region" description="Helical" evidence="8">
    <location>
        <begin position="370"/>
        <end position="393"/>
    </location>
</feature>
<dbReference type="Pfam" id="PF07690">
    <property type="entry name" value="MFS_1"/>
    <property type="match status" value="1"/>
</dbReference>
<organism evidence="10 11">
    <name type="scientific">Paraburkholderia unamae</name>
    <dbReference type="NCBI Taxonomy" id="219649"/>
    <lineage>
        <taxon>Bacteria</taxon>
        <taxon>Pseudomonadati</taxon>
        <taxon>Pseudomonadota</taxon>
        <taxon>Betaproteobacteria</taxon>
        <taxon>Burkholderiales</taxon>
        <taxon>Burkholderiaceae</taxon>
        <taxon>Paraburkholderia</taxon>
    </lineage>
</organism>
<protein>
    <submittedName>
        <fullName evidence="10">MFS family arabinose efflux permease</fullName>
    </submittedName>
</protein>
<feature type="domain" description="Major facilitator superfamily (MFS) profile" evidence="9">
    <location>
        <begin position="20"/>
        <end position="432"/>
    </location>
</feature>
<name>A0ABX5KPT8_9BURK</name>
<gene>
    <name evidence="10" type="ORF">C7402_109279</name>
</gene>
<dbReference type="PANTHER" id="PTHR43528:SF1">
    <property type="entry name" value="ALPHA-KETOGLUTARATE PERMEASE"/>
    <property type="match status" value="1"/>
</dbReference>
<feature type="transmembrane region" description="Helical" evidence="8">
    <location>
        <begin position="339"/>
        <end position="358"/>
    </location>
</feature>
<evidence type="ECO:0000259" key="9">
    <source>
        <dbReference type="PROSITE" id="PS50850"/>
    </source>
</evidence>
<feature type="transmembrane region" description="Helical" evidence="8">
    <location>
        <begin position="21"/>
        <end position="41"/>
    </location>
</feature>
<evidence type="ECO:0000256" key="2">
    <source>
        <dbReference type="ARBA" id="ARBA00022448"/>
    </source>
</evidence>
<evidence type="ECO:0000256" key="5">
    <source>
        <dbReference type="ARBA" id="ARBA00022847"/>
    </source>
</evidence>
<feature type="transmembrane region" description="Helical" evidence="8">
    <location>
        <begin position="191"/>
        <end position="210"/>
    </location>
</feature>
<dbReference type="RefSeq" id="WP_116611868.1">
    <property type="nucleotide sequence ID" value="NZ_QEOB01000009.1"/>
</dbReference>
<feature type="transmembrane region" description="Helical" evidence="8">
    <location>
        <begin position="91"/>
        <end position="116"/>
    </location>
</feature>
<dbReference type="PANTHER" id="PTHR43528">
    <property type="entry name" value="ALPHA-KETOGLUTARATE PERMEASE"/>
    <property type="match status" value="1"/>
</dbReference>